<organism evidence="2 3">
    <name type="scientific">Candidatus Amesbacteria bacterium GW2011_GWA1_47_16</name>
    <dbReference type="NCBI Taxonomy" id="1618353"/>
    <lineage>
        <taxon>Bacteria</taxon>
        <taxon>Candidatus Amesiibacteriota</taxon>
    </lineage>
</organism>
<feature type="region of interest" description="Disordered" evidence="1">
    <location>
        <begin position="1"/>
        <end position="24"/>
    </location>
</feature>
<dbReference type="Proteomes" id="UP000034364">
    <property type="component" value="Unassembled WGS sequence"/>
</dbReference>
<protein>
    <submittedName>
        <fullName evidence="2">Uncharacterized protein</fullName>
    </submittedName>
</protein>
<sequence length="180" mass="20461">MPLEKGVPPYTEAGSRHERVATEREKQYGRVTEISKSYFQLACKRNTFLADFQLNERVLVEVLVWTKDKVQKYLMPTADRKDECKTLALAPDGTVYDLTIYLQLISEPDKEGERFPLVKAARKASLITEDSVYCDLHADEPTPGDPITARTIEIGTGNKSGYLKKFADKLEAQMKPFKQK</sequence>
<comment type="caution">
    <text evidence="2">The sequence shown here is derived from an EMBL/GenBank/DDBJ whole genome shotgun (WGS) entry which is preliminary data.</text>
</comment>
<dbReference type="EMBL" id="LCNV01000016">
    <property type="protein sequence ID" value="KKU63857.1"/>
    <property type="molecule type" value="Genomic_DNA"/>
</dbReference>
<gene>
    <name evidence="2" type="ORF">UX87_C0016G0018</name>
</gene>
<evidence type="ECO:0000313" key="3">
    <source>
        <dbReference type="Proteomes" id="UP000034364"/>
    </source>
</evidence>
<proteinExistence type="predicted"/>
<dbReference type="AlphaFoldDB" id="A0A0G1S390"/>
<evidence type="ECO:0000313" key="2">
    <source>
        <dbReference type="EMBL" id="KKU63857.1"/>
    </source>
</evidence>
<reference evidence="2 3" key="1">
    <citation type="journal article" date="2015" name="Nature">
        <title>rRNA introns, odd ribosomes, and small enigmatic genomes across a large radiation of phyla.</title>
        <authorList>
            <person name="Brown C.T."/>
            <person name="Hug L.A."/>
            <person name="Thomas B.C."/>
            <person name="Sharon I."/>
            <person name="Castelle C.J."/>
            <person name="Singh A."/>
            <person name="Wilkins M.J."/>
            <person name="Williams K.H."/>
            <person name="Banfield J.F."/>
        </authorList>
    </citation>
    <scope>NUCLEOTIDE SEQUENCE [LARGE SCALE GENOMIC DNA]</scope>
</reference>
<accession>A0A0G1S390</accession>
<feature type="compositionally biased region" description="Basic and acidic residues" evidence="1">
    <location>
        <begin position="14"/>
        <end position="24"/>
    </location>
</feature>
<evidence type="ECO:0000256" key="1">
    <source>
        <dbReference type="SAM" id="MobiDB-lite"/>
    </source>
</evidence>
<name>A0A0G1S390_9BACT</name>